<keyword evidence="4 6" id="KW-0472">Membrane</keyword>
<keyword evidence="2 6" id="KW-0812">Transmembrane</keyword>
<evidence type="ECO:0000256" key="4">
    <source>
        <dbReference type="ARBA" id="ARBA00023136"/>
    </source>
</evidence>
<dbReference type="Proteomes" id="UP001287286">
    <property type="component" value="Unassembled WGS sequence"/>
</dbReference>
<evidence type="ECO:0000313" key="8">
    <source>
        <dbReference type="EMBL" id="KAK4074618.1"/>
    </source>
</evidence>
<accession>A0ABR0BFV0</accession>
<dbReference type="InterPro" id="IPR052337">
    <property type="entry name" value="SAT4-like"/>
</dbReference>
<sequence length="292" mass="32419">MVAMEDRSGQIVAVVFLLYLTTQLLGVRYGTGKHREVLNPSSNSEALMWWFGCELLYIFCTCLLKISVGFFLLRVAVDLKHIWILRISMVLTIVFGLSYFFMVVFQCSPVSAFWEINPRAPDNCLPEGPIIVMTYTASCLNCIADWVFGILPGFIVWSLKMPLKTKILVIAILSFAAIGSSATIFRSTFIPTLLEGDDFLYATSDVAIWSTVEPGIGISAASVATLRPFLQLMSYKIGLSSDGPSNPAWQERNNGPRFRLGYIRSNSSPHVYQQHLKPDDAVVATVDTHSNA</sequence>
<feature type="transmembrane region" description="Helical" evidence="6">
    <location>
        <begin position="130"/>
        <end position="155"/>
    </location>
</feature>
<evidence type="ECO:0000256" key="1">
    <source>
        <dbReference type="ARBA" id="ARBA00004141"/>
    </source>
</evidence>
<feature type="transmembrane region" description="Helical" evidence="6">
    <location>
        <begin position="84"/>
        <end position="105"/>
    </location>
</feature>
<evidence type="ECO:0000259" key="7">
    <source>
        <dbReference type="Pfam" id="PF20684"/>
    </source>
</evidence>
<feature type="transmembrane region" description="Helical" evidence="6">
    <location>
        <begin position="12"/>
        <end position="29"/>
    </location>
</feature>
<dbReference type="Pfam" id="PF20684">
    <property type="entry name" value="Fung_rhodopsin"/>
    <property type="match status" value="1"/>
</dbReference>
<dbReference type="PANTHER" id="PTHR33048">
    <property type="entry name" value="PTH11-LIKE INTEGRAL MEMBRANE PROTEIN (AFU_ORTHOLOGUE AFUA_5G11245)"/>
    <property type="match status" value="1"/>
</dbReference>
<evidence type="ECO:0000256" key="6">
    <source>
        <dbReference type="SAM" id="Phobius"/>
    </source>
</evidence>
<keyword evidence="3 6" id="KW-1133">Transmembrane helix</keyword>
<keyword evidence="9" id="KW-1185">Reference proteome</keyword>
<feature type="domain" description="Rhodopsin" evidence="7">
    <location>
        <begin position="11"/>
        <end position="231"/>
    </location>
</feature>
<evidence type="ECO:0000256" key="5">
    <source>
        <dbReference type="ARBA" id="ARBA00038359"/>
    </source>
</evidence>
<gene>
    <name evidence="8" type="ORF">Purlil1_12947</name>
</gene>
<comment type="subcellular location">
    <subcellularLocation>
        <location evidence="1">Membrane</location>
        <topology evidence="1">Multi-pass membrane protein</topology>
    </subcellularLocation>
</comment>
<evidence type="ECO:0000256" key="3">
    <source>
        <dbReference type="ARBA" id="ARBA00022989"/>
    </source>
</evidence>
<organism evidence="8 9">
    <name type="scientific">Purpureocillium lilacinum</name>
    <name type="common">Paecilomyces lilacinus</name>
    <dbReference type="NCBI Taxonomy" id="33203"/>
    <lineage>
        <taxon>Eukaryota</taxon>
        <taxon>Fungi</taxon>
        <taxon>Dikarya</taxon>
        <taxon>Ascomycota</taxon>
        <taxon>Pezizomycotina</taxon>
        <taxon>Sordariomycetes</taxon>
        <taxon>Hypocreomycetidae</taxon>
        <taxon>Hypocreales</taxon>
        <taxon>Ophiocordycipitaceae</taxon>
        <taxon>Purpureocillium</taxon>
    </lineage>
</organism>
<proteinExistence type="inferred from homology"/>
<evidence type="ECO:0000313" key="9">
    <source>
        <dbReference type="Proteomes" id="UP001287286"/>
    </source>
</evidence>
<comment type="similarity">
    <text evidence="5">Belongs to the SAT4 family.</text>
</comment>
<name>A0ABR0BFV0_PURLI</name>
<feature type="transmembrane region" description="Helical" evidence="6">
    <location>
        <begin position="167"/>
        <end position="186"/>
    </location>
</feature>
<comment type="caution">
    <text evidence="8">The sequence shown here is derived from an EMBL/GenBank/DDBJ whole genome shotgun (WGS) entry which is preliminary data.</text>
</comment>
<feature type="transmembrane region" description="Helical" evidence="6">
    <location>
        <begin position="49"/>
        <end position="72"/>
    </location>
</feature>
<dbReference type="PANTHER" id="PTHR33048:SF96">
    <property type="entry name" value="INTEGRAL MEMBRANE PROTEIN"/>
    <property type="match status" value="1"/>
</dbReference>
<dbReference type="InterPro" id="IPR049326">
    <property type="entry name" value="Rhodopsin_dom_fungi"/>
</dbReference>
<protein>
    <recommendedName>
        <fullName evidence="7">Rhodopsin domain-containing protein</fullName>
    </recommendedName>
</protein>
<evidence type="ECO:0000256" key="2">
    <source>
        <dbReference type="ARBA" id="ARBA00022692"/>
    </source>
</evidence>
<dbReference type="EMBL" id="JAWRVI010000149">
    <property type="protein sequence ID" value="KAK4074618.1"/>
    <property type="molecule type" value="Genomic_DNA"/>
</dbReference>
<reference evidence="8 9" key="1">
    <citation type="journal article" date="2024" name="Microbiol. Resour. Announc.">
        <title>Genome annotations for the ascomycete fungi Trichoderma harzianum, Trichoderma aggressivum, and Purpureocillium lilacinum.</title>
        <authorList>
            <person name="Beijen E.P.W."/>
            <person name="Ohm R.A."/>
        </authorList>
    </citation>
    <scope>NUCLEOTIDE SEQUENCE [LARGE SCALE GENOMIC DNA]</scope>
    <source>
        <strain evidence="8 9">CBS 150709</strain>
    </source>
</reference>